<organism evidence="3 4">
    <name type="scientific">Nocardia vinacea</name>
    <dbReference type="NCBI Taxonomy" id="96468"/>
    <lineage>
        <taxon>Bacteria</taxon>
        <taxon>Bacillati</taxon>
        <taxon>Actinomycetota</taxon>
        <taxon>Actinomycetes</taxon>
        <taxon>Mycobacteriales</taxon>
        <taxon>Nocardiaceae</taxon>
        <taxon>Nocardia</taxon>
    </lineage>
</organism>
<dbReference type="InterPro" id="IPR052512">
    <property type="entry name" value="4CMD/NDH-1_regulator"/>
</dbReference>
<accession>A0ABZ1Z635</accession>
<gene>
    <name evidence="3" type="ORF">OG563_10950</name>
</gene>
<name>A0ABZ1Z635_9NOCA</name>
<reference evidence="3" key="1">
    <citation type="submission" date="2022-10" db="EMBL/GenBank/DDBJ databases">
        <title>The complete genomes of actinobacterial strains from the NBC collection.</title>
        <authorList>
            <person name="Joergensen T.S."/>
            <person name="Alvarez Arevalo M."/>
            <person name="Sterndorff E.B."/>
            <person name="Faurdal D."/>
            <person name="Vuksanovic O."/>
            <person name="Mourched A.-S."/>
            <person name="Charusanti P."/>
            <person name="Shaw S."/>
            <person name="Blin K."/>
            <person name="Weber T."/>
        </authorList>
    </citation>
    <scope>NUCLEOTIDE SEQUENCE</scope>
    <source>
        <strain evidence="3">NBC_01482</strain>
    </source>
</reference>
<dbReference type="Gene3D" id="1.20.1290.10">
    <property type="entry name" value="AhpD-like"/>
    <property type="match status" value="1"/>
</dbReference>
<dbReference type="InterPro" id="IPR003779">
    <property type="entry name" value="CMD-like"/>
</dbReference>
<keyword evidence="4" id="KW-1185">Reference proteome</keyword>
<dbReference type="PANTHER" id="PTHR33570:SF2">
    <property type="entry name" value="CARBOXYMUCONOLACTONE DECARBOXYLASE-LIKE DOMAIN-CONTAINING PROTEIN"/>
    <property type="match status" value="1"/>
</dbReference>
<sequence length="155" mass="16770">MRSGGQVTGARDNGSDDSVRQRGLAKMAEVYGTEFQDYPSDHFAVTADHLFAEIWSRPGLTIRDRRLILLGALAAQGAMDTAGIQIGAALRNAELTEAQLHEIALFLCYYVGWPTGTKLDLLVGTIVAQQKKAARKQSEQVGESESSLSSEDVSK</sequence>
<dbReference type="RefSeq" id="WP_327101789.1">
    <property type="nucleotide sequence ID" value="NZ_CP109149.1"/>
</dbReference>
<feature type="domain" description="Carboxymuconolactone decarboxylase-like" evidence="2">
    <location>
        <begin position="42"/>
        <end position="115"/>
    </location>
</feature>
<dbReference type="EMBL" id="CP109441">
    <property type="protein sequence ID" value="WUV51014.1"/>
    <property type="molecule type" value="Genomic_DNA"/>
</dbReference>
<evidence type="ECO:0000313" key="4">
    <source>
        <dbReference type="Proteomes" id="UP001432062"/>
    </source>
</evidence>
<dbReference type="InterPro" id="IPR029032">
    <property type="entry name" value="AhpD-like"/>
</dbReference>
<dbReference type="PANTHER" id="PTHR33570">
    <property type="entry name" value="4-CARBOXYMUCONOLACTONE DECARBOXYLASE FAMILY PROTEIN"/>
    <property type="match status" value="1"/>
</dbReference>
<dbReference type="Pfam" id="PF02627">
    <property type="entry name" value="CMD"/>
    <property type="match status" value="1"/>
</dbReference>
<evidence type="ECO:0000256" key="1">
    <source>
        <dbReference type="SAM" id="MobiDB-lite"/>
    </source>
</evidence>
<dbReference type="SUPFAM" id="SSF69118">
    <property type="entry name" value="AhpD-like"/>
    <property type="match status" value="1"/>
</dbReference>
<evidence type="ECO:0000259" key="2">
    <source>
        <dbReference type="Pfam" id="PF02627"/>
    </source>
</evidence>
<feature type="compositionally biased region" description="Low complexity" evidence="1">
    <location>
        <begin position="139"/>
        <end position="155"/>
    </location>
</feature>
<evidence type="ECO:0000313" key="3">
    <source>
        <dbReference type="EMBL" id="WUV51014.1"/>
    </source>
</evidence>
<protein>
    <submittedName>
        <fullName evidence="3">Carboxymuconolactone decarboxylase family protein</fullName>
    </submittedName>
</protein>
<dbReference type="Proteomes" id="UP001432062">
    <property type="component" value="Chromosome"/>
</dbReference>
<proteinExistence type="predicted"/>
<feature type="region of interest" description="Disordered" evidence="1">
    <location>
        <begin position="134"/>
        <end position="155"/>
    </location>
</feature>